<proteinExistence type="predicted"/>
<feature type="non-terminal residue" evidence="1">
    <location>
        <position position="1"/>
    </location>
</feature>
<name>A0A382RMW9_9ZZZZ</name>
<dbReference type="EMBL" id="UINC01122762">
    <property type="protein sequence ID" value="SVC98770.1"/>
    <property type="molecule type" value="Genomic_DNA"/>
</dbReference>
<evidence type="ECO:0000313" key="1">
    <source>
        <dbReference type="EMBL" id="SVC98770.1"/>
    </source>
</evidence>
<organism evidence="1">
    <name type="scientific">marine metagenome</name>
    <dbReference type="NCBI Taxonomy" id="408172"/>
    <lineage>
        <taxon>unclassified sequences</taxon>
        <taxon>metagenomes</taxon>
        <taxon>ecological metagenomes</taxon>
    </lineage>
</organism>
<gene>
    <name evidence="1" type="ORF">METZ01_LOCUS351624</name>
</gene>
<sequence length="87" mass="10044">NGNWFTVCENNPDATELSVTVENALSAKQSKQKGDLSKINIFEPQTYILEPVGNSNKRVYPPDDKLPKTFGELRKNRYRLECHERVY</sequence>
<protein>
    <submittedName>
        <fullName evidence="1">Uncharacterized protein</fullName>
    </submittedName>
</protein>
<accession>A0A382RMW9</accession>
<dbReference type="AlphaFoldDB" id="A0A382RMW9"/>
<reference evidence="1" key="1">
    <citation type="submission" date="2018-05" db="EMBL/GenBank/DDBJ databases">
        <authorList>
            <person name="Lanie J.A."/>
            <person name="Ng W.-L."/>
            <person name="Kazmierczak K.M."/>
            <person name="Andrzejewski T.M."/>
            <person name="Davidsen T.M."/>
            <person name="Wayne K.J."/>
            <person name="Tettelin H."/>
            <person name="Glass J.I."/>
            <person name="Rusch D."/>
            <person name="Podicherti R."/>
            <person name="Tsui H.-C.T."/>
            <person name="Winkler M.E."/>
        </authorList>
    </citation>
    <scope>NUCLEOTIDE SEQUENCE</scope>
</reference>